<keyword evidence="1" id="KW-0004">4Fe-4S</keyword>
<evidence type="ECO:0000313" key="11">
    <source>
        <dbReference type="Proteomes" id="UP000035085"/>
    </source>
</evidence>
<dbReference type="Proteomes" id="UP000035085">
    <property type="component" value="Chromosome"/>
</dbReference>
<dbReference type="EMBL" id="CP010897">
    <property type="protein sequence ID" value="AJP59907.1"/>
    <property type="molecule type" value="Genomic_DNA"/>
</dbReference>
<proteinExistence type="predicted"/>
<dbReference type="Pfam" id="PF03460">
    <property type="entry name" value="NIR_SIR_ferr"/>
    <property type="match status" value="2"/>
</dbReference>
<dbReference type="SUPFAM" id="SSF56014">
    <property type="entry name" value="Nitrite and sulphite reductase 4Fe-4S domain-like"/>
    <property type="match status" value="2"/>
</dbReference>
<evidence type="ECO:0008006" key="12">
    <source>
        <dbReference type="Google" id="ProtNLM"/>
    </source>
</evidence>
<evidence type="ECO:0000256" key="2">
    <source>
        <dbReference type="ARBA" id="ARBA00022617"/>
    </source>
</evidence>
<keyword evidence="11" id="KW-1185">Reference proteome</keyword>
<feature type="domain" description="Nitrite/sulphite reductase 4Fe-4S" evidence="8">
    <location>
        <begin position="110"/>
        <end position="237"/>
    </location>
</feature>
<dbReference type="PANTHER" id="PTHR32439">
    <property type="entry name" value="FERREDOXIN--NITRITE REDUCTASE, CHLOROPLASTIC"/>
    <property type="match status" value="1"/>
</dbReference>
<feature type="region of interest" description="Disordered" evidence="7">
    <location>
        <begin position="445"/>
        <end position="475"/>
    </location>
</feature>
<organism evidence="10 11">
    <name type="scientific">Pandoraea vervacti</name>
    <dbReference type="NCBI Taxonomy" id="656178"/>
    <lineage>
        <taxon>Bacteria</taxon>
        <taxon>Pseudomonadati</taxon>
        <taxon>Pseudomonadota</taxon>
        <taxon>Betaproteobacteria</taxon>
        <taxon>Burkholderiales</taxon>
        <taxon>Burkholderiaceae</taxon>
        <taxon>Pandoraea</taxon>
    </lineage>
</organism>
<evidence type="ECO:0000313" key="10">
    <source>
        <dbReference type="EMBL" id="AJP59907.1"/>
    </source>
</evidence>
<evidence type="ECO:0000256" key="6">
    <source>
        <dbReference type="ARBA" id="ARBA00023014"/>
    </source>
</evidence>
<evidence type="ECO:0000256" key="4">
    <source>
        <dbReference type="ARBA" id="ARBA00023002"/>
    </source>
</evidence>
<feature type="compositionally biased region" description="Gly residues" evidence="7">
    <location>
        <begin position="297"/>
        <end position="307"/>
    </location>
</feature>
<evidence type="ECO:0000256" key="3">
    <source>
        <dbReference type="ARBA" id="ARBA00022723"/>
    </source>
</evidence>
<dbReference type="InterPro" id="IPR005117">
    <property type="entry name" value="NiRdtase/SiRdtase_haem-b_fer"/>
</dbReference>
<keyword evidence="4" id="KW-0560">Oxidoreductase</keyword>
<dbReference type="Gene3D" id="3.30.413.10">
    <property type="entry name" value="Sulfite Reductase Hemoprotein, domain 1"/>
    <property type="match status" value="2"/>
</dbReference>
<sequence>MDHAFFPSPRPSACPALGRIVDSRDGGLCRVKLPGGKLSATQAVAIADAAEAFASGTIELTNRANLQLRGVQPRAQTDLSLTQRLLEDGLGPRMLHAMPGENDLGRIAVADDVRNLMLSATAGVDAGALYDTRTLADAILARLENEPCFAALSPKFSILLDGGEHLAALDHPHDVWLSSMCAAGAAQPKFVFGFAGHPTTTAGGALAAVRAEDIPAFVHSVLCTFVDLATADDKRMRDLLRVHCASGVAERAAAMAGVTLYRDAAVSAWRRTPADALRRFGAWAQRDGSDGSDGSDDGSGGRGGRGGLWHVGAQAPLGRIDATTLRALARLADAHASGTLRITPWQGVMFTDVPTHAVRPLEQALDALGMIRSPETPLGRLIACAGATGCAKALSDTKTDARELAARLHQSVEAHLSGCARSCAAAHCAPWTLLAVGPGRYDLYRQTAPDTAQPTPGHRQPRLPPKHDTECPGDGVGKRFGGFGERIATDMPLEAIALRLNSQDRIAQP</sequence>
<name>A0ABN4FVP1_9BURK</name>
<evidence type="ECO:0000259" key="8">
    <source>
        <dbReference type="Pfam" id="PF01077"/>
    </source>
</evidence>
<keyword evidence="2" id="KW-0349">Heme</keyword>
<dbReference type="InterPro" id="IPR036136">
    <property type="entry name" value="Nit/Sulf_reduc_fer-like_dom_sf"/>
</dbReference>
<keyword evidence="6" id="KW-0411">Iron-sulfur</keyword>
<dbReference type="InterPro" id="IPR045854">
    <property type="entry name" value="NO2/SO3_Rdtase_4Fe4S_sf"/>
</dbReference>
<accession>A0ABN4FVP1</accession>
<dbReference type="Gene3D" id="3.90.480.10">
    <property type="entry name" value="Sulfite Reductase Hemoprotein,Domain 2"/>
    <property type="match status" value="2"/>
</dbReference>
<dbReference type="InterPro" id="IPR051329">
    <property type="entry name" value="NIR_SIR_4Fe-4S"/>
</dbReference>
<feature type="domain" description="Nitrite/Sulfite reductase ferredoxin-like" evidence="9">
    <location>
        <begin position="306"/>
        <end position="367"/>
    </location>
</feature>
<feature type="region of interest" description="Disordered" evidence="7">
    <location>
        <begin position="285"/>
        <end position="307"/>
    </location>
</feature>
<evidence type="ECO:0000256" key="5">
    <source>
        <dbReference type="ARBA" id="ARBA00023004"/>
    </source>
</evidence>
<keyword evidence="3" id="KW-0479">Metal-binding</keyword>
<keyword evidence="5" id="KW-0408">Iron</keyword>
<evidence type="ECO:0000259" key="9">
    <source>
        <dbReference type="Pfam" id="PF03460"/>
    </source>
</evidence>
<feature type="domain" description="Nitrite/Sulfite reductase ferredoxin-like" evidence="9">
    <location>
        <begin position="24"/>
        <end position="74"/>
    </location>
</feature>
<dbReference type="SUPFAM" id="SSF55124">
    <property type="entry name" value="Nitrite/Sulfite reductase N-terminal domain-like"/>
    <property type="match status" value="2"/>
</dbReference>
<dbReference type="PANTHER" id="PTHR32439:SF9">
    <property type="entry name" value="BLR3264 PROTEIN"/>
    <property type="match status" value="1"/>
</dbReference>
<evidence type="ECO:0000256" key="7">
    <source>
        <dbReference type="SAM" id="MobiDB-lite"/>
    </source>
</evidence>
<protein>
    <recommendedName>
        <fullName evidence="12">Precorrin-3B synthase</fullName>
    </recommendedName>
</protein>
<gene>
    <name evidence="10" type="ORF">UC34_18570</name>
</gene>
<reference evidence="11" key="1">
    <citation type="submission" date="2015-02" db="EMBL/GenBank/DDBJ databases">
        <title>Complete Genome Sequencing of Pandoraea vervacti NS15 sp. nov.</title>
        <authorList>
            <person name="Chan K.-G."/>
        </authorList>
    </citation>
    <scope>NUCLEOTIDE SEQUENCE [LARGE SCALE GENOMIC DNA]</scope>
    <source>
        <strain evidence="11">NS15</strain>
    </source>
</reference>
<evidence type="ECO:0000256" key="1">
    <source>
        <dbReference type="ARBA" id="ARBA00022485"/>
    </source>
</evidence>
<dbReference type="InterPro" id="IPR006067">
    <property type="entry name" value="NO2/SO3_Rdtase_4Fe4S_dom"/>
</dbReference>
<dbReference type="Pfam" id="PF01077">
    <property type="entry name" value="NIR_SIR"/>
    <property type="match status" value="1"/>
</dbReference>